<dbReference type="FunFam" id="3.30.450.30:FF:000001">
    <property type="entry name" value="Profilin"/>
    <property type="match status" value="1"/>
</dbReference>
<dbReference type="Pfam" id="PF00235">
    <property type="entry name" value="Profilin"/>
    <property type="match status" value="1"/>
</dbReference>
<protein>
    <recommendedName>
        <fullName evidence="7">Profilin</fullName>
    </recommendedName>
</protein>
<comment type="similarity">
    <text evidence="2 7">Belongs to the profilin family.</text>
</comment>
<dbReference type="Proteomes" id="UP000076722">
    <property type="component" value="Unassembled WGS sequence"/>
</dbReference>
<evidence type="ECO:0000256" key="3">
    <source>
        <dbReference type="ARBA" id="ARBA00022490"/>
    </source>
</evidence>
<reference evidence="8 9" key="1">
    <citation type="journal article" date="2016" name="Mol. Biol. Evol.">
        <title>Comparative Genomics of Early-Diverging Mushroom-Forming Fungi Provides Insights into the Origins of Lignocellulose Decay Capabilities.</title>
        <authorList>
            <person name="Nagy L.G."/>
            <person name="Riley R."/>
            <person name="Tritt A."/>
            <person name="Adam C."/>
            <person name="Daum C."/>
            <person name="Floudas D."/>
            <person name="Sun H."/>
            <person name="Yadav J.S."/>
            <person name="Pangilinan J."/>
            <person name="Larsson K.H."/>
            <person name="Matsuura K."/>
            <person name="Barry K."/>
            <person name="Labutti K."/>
            <person name="Kuo R."/>
            <person name="Ohm R.A."/>
            <person name="Bhattacharya S.S."/>
            <person name="Shirouzu T."/>
            <person name="Yoshinaga Y."/>
            <person name="Martin F.M."/>
            <person name="Grigoriev I.V."/>
            <person name="Hibbett D.S."/>
        </authorList>
    </citation>
    <scope>NUCLEOTIDE SEQUENCE [LARGE SCALE GENOMIC DNA]</scope>
    <source>
        <strain evidence="8 9">HHB9708</strain>
    </source>
</reference>
<keyword evidence="4 7" id="KW-0009">Actin-binding</keyword>
<evidence type="ECO:0000256" key="2">
    <source>
        <dbReference type="ARBA" id="ARBA00010058"/>
    </source>
</evidence>
<dbReference type="GO" id="GO:0005938">
    <property type="term" value="C:cell cortex"/>
    <property type="evidence" value="ECO:0007669"/>
    <property type="project" value="TreeGrafter"/>
</dbReference>
<dbReference type="SMART" id="SM00392">
    <property type="entry name" value="PROF"/>
    <property type="match status" value="1"/>
</dbReference>
<comment type="subcellular location">
    <subcellularLocation>
        <location evidence="1">Cytoplasm</location>
        <location evidence="1">Cytoskeleton</location>
    </subcellularLocation>
</comment>
<evidence type="ECO:0000313" key="9">
    <source>
        <dbReference type="Proteomes" id="UP000076722"/>
    </source>
</evidence>
<dbReference type="PANTHER" id="PTHR11604:SF0">
    <property type="entry name" value="PROFILIN"/>
    <property type="match status" value="1"/>
</dbReference>
<evidence type="ECO:0000313" key="8">
    <source>
        <dbReference type="EMBL" id="KZS90146.1"/>
    </source>
</evidence>
<dbReference type="InterPro" id="IPR005455">
    <property type="entry name" value="PFN_euk"/>
</dbReference>
<organism evidence="8 9">
    <name type="scientific">Sistotremastrum niveocremeum HHB9708</name>
    <dbReference type="NCBI Taxonomy" id="1314777"/>
    <lineage>
        <taxon>Eukaryota</taxon>
        <taxon>Fungi</taxon>
        <taxon>Dikarya</taxon>
        <taxon>Basidiomycota</taxon>
        <taxon>Agaricomycotina</taxon>
        <taxon>Agaricomycetes</taxon>
        <taxon>Sistotremastrales</taxon>
        <taxon>Sistotremastraceae</taxon>
        <taxon>Sertulicium</taxon>
        <taxon>Sertulicium niveocremeum</taxon>
    </lineage>
</organism>
<dbReference type="PRINTS" id="PR00392">
    <property type="entry name" value="PROFILIN"/>
</dbReference>
<sequence>MSWQAYVDTNLLGSGKVNRAAILGQKGGVWAASSSYTLSAQEQAAAVKLFTDPAQAQANGVRLGGQKFFVINANERSVYGKKGGSGCVLVKTKQAVLVAEYDPPTQQTECTTIVEGLADYLIGVSY</sequence>
<evidence type="ECO:0000256" key="6">
    <source>
        <dbReference type="RuleBase" id="RU003908"/>
    </source>
</evidence>
<dbReference type="EMBL" id="KV419423">
    <property type="protein sequence ID" value="KZS90146.1"/>
    <property type="molecule type" value="Genomic_DNA"/>
</dbReference>
<dbReference type="GO" id="GO:0005856">
    <property type="term" value="C:cytoskeleton"/>
    <property type="evidence" value="ECO:0007669"/>
    <property type="project" value="UniProtKB-SubCell"/>
</dbReference>
<dbReference type="AlphaFoldDB" id="A0A164R0P4"/>
<dbReference type="CDD" id="cd00148">
    <property type="entry name" value="PROF"/>
    <property type="match status" value="1"/>
</dbReference>
<keyword evidence="3" id="KW-0963">Cytoplasm</keyword>
<keyword evidence="5 6" id="KW-0206">Cytoskeleton</keyword>
<dbReference type="PRINTS" id="PR01640">
    <property type="entry name" value="PROFILINPLNT"/>
</dbReference>
<evidence type="ECO:0000256" key="5">
    <source>
        <dbReference type="ARBA" id="ARBA00023212"/>
    </source>
</evidence>
<dbReference type="PANTHER" id="PTHR11604">
    <property type="entry name" value="PROFILIN"/>
    <property type="match status" value="1"/>
</dbReference>
<evidence type="ECO:0000256" key="4">
    <source>
        <dbReference type="ARBA" id="ARBA00023203"/>
    </source>
</evidence>
<evidence type="ECO:0000256" key="7">
    <source>
        <dbReference type="RuleBase" id="RU003909"/>
    </source>
</evidence>
<dbReference type="GO" id="GO:0003785">
    <property type="term" value="F:actin monomer binding"/>
    <property type="evidence" value="ECO:0007669"/>
    <property type="project" value="TreeGrafter"/>
</dbReference>
<comment type="function">
    <text evidence="6">Binds to actin and affects the structure of the cytoskeleton. At high concentrations, profilin prevents the polymerization of actin, whereas it enhances it at low concentrations.</text>
</comment>
<dbReference type="InterPro" id="IPR036140">
    <property type="entry name" value="PFN_sf"/>
</dbReference>
<dbReference type="InterPro" id="IPR027310">
    <property type="entry name" value="Profilin_CS"/>
</dbReference>
<accession>A0A164R0P4</accession>
<dbReference type="InterPro" id="IPR048278">
    <property type="entry name" value="PFN"/>
</dbReference>
<name>A0A164R0P4_9AGAM</name>
<dbReference type="PROSITE" id="PS00414">
    <property type="entry name" value="PROFILIN"/>
    <property type="match status" value="1"/>
</dbReference>
<keyword evidence="9" id="KW-1185">Reference proteome</keyword>
<comment type="subunit">
    <text evidence="6">Occurs in many kinds of cells as a complex with monomeric actin in a 1:1 ratio.</text>
</comment>
<dbReference type="SUPFAM" id="SSF55770">
    <property type="entry name" value="Profilin (actin-binding protein)"/>
    <property type="match status" value="1"/>
</dbReference>
<dbReference type="OrthoDB" id="421374at2759"/>
<gene>
    <name evidence="8" type="ORF">SISNIDRAFT_479564</name>
</gene>
<dbReference type="STRING" id="1314777.A0A164R0P4"/>
<dbReference type="Gene3D" id="3.30.450.30">
    <property type="entry name" value="Dynein light chain 2a, cytoplasmic"/>
    <property type="match status" value="1"/>
</dbReference>
<evidence type="ECO:0000256" key="1">
    <source>
        <dbReference type="ARBA" id="ARBA00004245"/>
    </source>
</evidence>
<proteinExistence type="inferred from homology"/>